<protein>
    <recommendedName>
        <fullName evidence="3">N-acetyltransferase domain-containing protein</fullName>
    </recommendedName>
</protein>
<dbReference type="PANTHER" id="PTHR43877">
    <property type="entry name" value="AMINOALKYLPHOSPHONATE N-ACETYLTRANSFERASE-RELATED-RELATED"/>
    <property type="match status" value="1"/>
</dbReference>
<name>A0AAN7W6Y3_9PEZI</name>
<evidence type="ECO:0000259" key="3">
    <source>
        <dbReference type="PROSITE" id="PS51186"/>
    </source>
</evidence>
<accession>A0AAN7W6Y3</accession>
<dbReference type="AlphaFoldDB" id="A0AAN7W6Y3"/>
<dbReference type="SUPFAM" id="SSF55729">
    <property type="entry name" value="Acyl-CoA N-acyltransferases (Nat)"/>
    <property type="match status" value="1"/>
</dbReference>
<evidence type="ECO:0000256" key="1">
    <source>
        <dbReference type="ARBA" id="ARBA00022679"/>
    </source>
</evidence>
<evidence type="ECO:0000313" key="4">
    <source>
        <dbReference type="EMBL" id="KAK5697851.1"/>
    </source>
</evidence>
<dbReference type="GO" id="GO:0016747">
    <property type="term" value="F:acyltransferase activity, transferring groups other than amino-acyl groups"/>
    <property type="evidence" value="ECO:0007669"/>
    <property type="project" value="InterPro"/>
</dbReference>
<feature type="domain" description="N-acetyltransferase" evidence="3">
    <location>
        <begin position="2"/>
        <end position="166"/>
    </location>
</feature>
<evidence type="ECO:0000256" key="2">
    <source>
        <dbReference type="ARBA" id="ARBA00023315"/>
    </source>
</evidence>
<keyword evidence="2" id="KW-0012">Acyltransferase</keyword>
<gene>
    <name evidence="4" type="ORF">LTR97_006809</name>
</gene>
<dbReference type="PROSITE" id="PS51186">
    <property type="entry name" value="GNAT"/>
    <property type="match status" value="1"/>
</dbReference>
<dbReference type="InterPro" id="IPR016181">
    <property type="entry name" value="Acyl_CoA_acyltransferase"/>
</dbReference>
<dbReference type="CDD" id="cd04301">
    <property type="entry name" value="NAT_SF"/>
    <property type="match status" value="1"/>
</dbReference>
<dbReference type="EMBL" id="JAVRQU010000010">
    <property type="protein sequence ID" value="KAK5697851.1"/>
    <property type="molecule type" value="Genomic_DNA"/>
</dbReference>
<dbReference type="Proteomes" id="UP001310594">
    <property type="component" value="Unassembled WGS sequence"/>
</dbReference>
<dbReference type="Gene3D" id="3.40.630.30">
    <property type="match status" value="1"/>
</dbReference>
<comment type="caution">
    <text evidence="4">The sequence shown here is derived from an EMBL/GenBank/DDBJ whole genome shotgun (WGS) entry which is preliminary data.</text>
</comment>
<sequence length="167" mass="18362">MLTIRDRTQADLDRCVEILEHVYDKDGYPVQGTTQAHHFLQHGVQRAWVTVQDGIIIGHAAIGIASDADVAVALWQNLHPGEPVAVLERLFVDPRCRGSGAATSLIKTAVHWSAQVHVQLVLFALVKDQVAIRLYERLGWNCFGTVPFHFGDGQQMDAICLSSPVSA</sequence>
<evidence type="ECO:0000313" key="5">
    <source>
        <dbReference type="Proteomes" id="UP001310594"/>
    </source>
</evidence>
<dbReference type="InterPro" id="IPR050832">
    <property type="entry name" value="Bact_Acetyltransf"/>
</dbReference>
<proteinExistence type="predicted"/>
<dbReference type="InterPro" id="IPR000182">
    <property type="entry name" value="GNAT_dom"/>
</dbReference>
<reference evidence="4" key="1">
    <citation type="submission" date="2023-08" db="EMBL/GenBank/DDBJ databases">
        <title>Black Yeasts Isolated from many extreme environments.</title>
        <authorList>
            <person name="Coleine C."/>
            <person name="Stajich J.E."/>
            <person name="Selbmann L."/>
        </authorList>
    </citation>
    <scope>NUCLEOTIDE SEQUENCE</scope>
    <source>
        <strain evidence="4">CCFEE 5810</strain>
    </source>
</reference>
<organism evidence="4 5">
    <name type="scientific">Elasticomyces elasticus</name>
    <dbReference type="NCBI Taxonomy" id="574655"/>
    <lineage>
        <taxon>Eukaryota</taxon>
        <taxon>Fungi</taxon>
        <taxon>Dikarya</taxon>
        <taxon>Ascomycota</taxon>
        <taxon>Pezizomycotina</taxon>
        <taxon>Dothideomycetes</taxon>
        <taxon>Dothideomycetidae</taxon>
        <taxon>Mycosphaerellales</taxon>
        <taxon>Teratosphaeriaceae</taxon>
        <taxon>Elasticomyces</taxon>
    </lineage>
</organism>
<dbReference type="Pfam" id="PF00583">
    <property type="entry name" value="Acetyltransf_1"/>
    <property type="match status" value="1"/>
</dbReference>
<keyword evidence="1" id="KW-0808">Transferase</keyword>